<accession>A0A143HM19</accession>
<dbReference type="KEGG" id="mthd:A3224_08135"/>
<feature type="region of interest" description="Disordered" evidence="1">
    <location>
        <begin position="55"/>
        <end position="79"/>
    </location>
</feature>
<evidence type="ECO:0000313" key="3">
    <source>
        <dbReference type="Proteomes" id="UP000076077"/>
    </source>
</evidence>
<keyword evidence="3" id="KW-1185">Reference proteome</keyword>
<protein>
    <submittedName>
        <fullName evidence="2">Uncharacterized protein</fullName>
    </submittedName>
</protein>
<sequence length="79" mass="8594">MPVYIYACNAGNTEGASGGEPFAQKVADLLPNSSVYAPDSFGWFSENGFAGIYDKSNGTNEPDYSKPGSWVKYERQSEQ</sequence>
<evidence type="ECO:0000256" key="1">
    <source>
        <dbReference type="SAM" id="MobiDB-lite"/>
    </source>
</evidence>
<gene>
    <name evidence="2" type="ORF">A3224_08135</name>
</gene>
<dbReference type="Proteomes" id="UP000076077">
    <property type="component" value="Chromosome"/>
</dbReference>
<name>A0A143HM19_MICTH</name>
<dbReference type="AlphaFoldDB" id="A0A143HM19"/>
<reference evidence="3" key="1">
    <citation type="submission" date="2016-03" db="EMBL/GenBank/DDBJ databases">
        <authorList>
            <person name="Lee Y.-S."/>
            <person name="Choi Y.-L."/>
        </authorList>
    </citation>
    <scope>NUCLEOTIDE SEQUENCE [LARGE SCALE GENOMIC DNA]</scope>
    <source>
        <strain evidence="3">DAU221</strain>
    </source>
</reference>
<organism evidence="2 3">
    <name type="scientific">Microbulbifer thermotolerans</name>
    <dbReference type="NCBI Taxonomy" id="252514"/>
    <lineage>
        <taxon>Bacteria</taxon>
        <taxon>Pseudomonadati</taxon>
        <taxon>Pseudomonadota</taxon>
        <taxon>Gammaproteobacteria</taxon>
        <taxon>Cellvibrionales</taxon>
        <taxon>Microbulbiferaceae</taxon>
        <taxon>Microbulbifer</taxon>
    </lineage>
</organism>
<dbReference type="EMBL" id="CP014864">
    <property type="protein sequence ID" value="AMX02557.1"/>
    <property type="molecule type" value="Genomic_DNA"/>
</dbReference>
<proteinExistence type="predicted"/>
<evidence type="ECO:0000313" key="2">
    <source>
        <dbReference type="EMBL" id="AMX02557.1"/>
    </source>
</evidence>